<dbReference type="OrthoDB" id="430051at2759"/>
<dbReference type="AlphaFoldDB" id="A0A0M3J5R9"/>
<dbReference type="PANTHER" id="PTHR11390:SF20">
    <property type="entry name" value="DNA TOPOISOMERASE 3-BETA-1"/>
    <property type="match status" value="1"/>
</dbReference>
<dbReference type="EC" id="5.6.2.1" evidence="2"/>
<dbReference type="GO" id="GO:0006281">
    <property type="term" value="P:DNA repair"/>
    <property type="evidence" value="ECO:0007669"/>
    <property type="project" value="TreeGrafter"/>
</dbReference>
<dbReference type="InterPro" id="IPR023405">
    <property type="entry name" value="Topo_IA_core_domain"/>
</dbReference>
<evidence type="ECO:0000256" key="1">
    <source>
        <dbReference type="ARBA" id="ARBA00023235"/>
    </source>
</evidence>
<dbReference type="GO" id="GO:0005634">
    <property type="term" value="C:nucleus"/>
    <property type="evidence" value="ECO:0007669"/>
    <property type="project" value="TreeGrafter"/>
</dbReference>
<dbReference type="InterPro" id="IPR013497">
    <property type="entry name" value="Topo_IA_cen"/>
</dbReference>
<dbReference type="GO" id="GO:0006265">
    <property type="term" value="P:DNA topological change"/>
    <property type="evidence" value="ECO:0007669"/>
    <property type="project" value="InterPro"/>
</dbReference>
<evidence type="ECO:0000259" key="3">
    <source>
        <dbReference type="PROSITE" id="PS52039"/>
    </source>
</evidence>
<dbReference type="Proteomes" id="UP000267096">
    <property type="component" value="Unassembled WGS sequence"/>
</dbReference>
<dbReference type="GO" id="GO:0003677">
    <property type="term" value="F:DNA binding"/>
    <property type="evidence" value="ECO:0007669"/>
    <property type="project" value="UniProtKB-KW"/>
</dbReference>
<reference evidence="6" key="1">
    <citation type="submission" date="2017-02" db="UniProtKB">
        <authorList>
            <consortium name="WormBaseParasite"/>
        </authorList>
    </citation>
    <scope>IDENTIFICATION</scope>
</reference>
<dbReference type="PANTHER" id="PTHR11390">
    <property type="entry name" value="PROKARYOTIC DNA TOPOISOMERASE"/>
    <property type="match status" value="1"/>
</dbReference>
<dbReference type="GO" id="GO:0006310">
    <property type="term" value="P:DNA recombination"/>
    <property type="evidence" value="ECO:0007669"/>
    <property type="project" value="TreeGrafter"/>
</dbReference>
<dbReference type="GO" id="GO:0003917">
    <property type="term" value="F:DNA topoisomerase type I (single strand cut, ATP-independent) activity"/>
    <property type="evidence" value="ECO:0007669"/>
    <property type="project" value="UniProtKB-EC"/>
</dbReference>
<dbReference type="SUPFAM" id="SSF56712">
    <property type="entry name" value="Prokaryotic type I DNA topoisomerase"/>
    <property type="match status" value="1"/>
</dbReference>
<keyword evidence="2" id="KW-0799">Topoisomerase</keyword>
<dbReference type="PROSITE" id="PS52039">
    <property type="entry name" value="TOPO_IA_2"/>
    <property type="match status" value="1"/>
</dbReference>
<accession>A0A0M3J5R9</accession>
<dbReference type="EMBL" id="UYRR01003862">
    <property type="protein sequence ID" value="VDK20535.1"/>
    <property type="molecule type" value="Genomic_DNA"/>
</dbReference>
<organism evidence="6">
    <name type="scientific">Anisakis simplex</name>
    <name type="common">Herring worm</name>
    <dbReference type="NCBI Taxonomy" id="6269"/>
    <lineage>
        <taxon>Eukaryota</taxon>
        <taxon>Metazoa</taxon>
        <taxon>Ecdysozoa</taxon>
        <taxon>Nematoda</taxon>
        <taxon>Chromadorea</taxon>
        <taxon>Rhabditida</taxon>
        <taxon>Spirurina</taxon>
        <taxon>Ascaridomorpha</taxon>
        <taxon>Ascaridoidea</taxon>
        <taxon>Anisakidae</taxon>
        <taxon>Anisakis</taxon>
        <taxon>Anisakis simplex complex</taxon>
    </lineage>
</organism>
<comment type="similarity">
    <text evidence="2">Belongs to the type IA topoisomerase family.</text>
</comment>
<evidence type="ECO:0000313" key="5">
    <source>
        <dbReference type="Proteomes" id="UP000267096"/>
    </source>
</evidence>
<keyword evidence="2" id="KW-0238">DNA-binding</keyword>
<comment type="catalytic activity">
    <reaction evidence="2">
        <text>ATP-independent breakage of single-stranded DNA, followed by passage and rejoining.</text>
        <dbReference type="EC" id="5.6.2.1"/>
    </reaction>
</comment>
<gene>
    <name evidence="4" type="ORF">ASIM_LOCUS2752</name>
</gene>
<proteinExistence type="inferred from homology"/>
<dbReference type="Gene3D" id="1.10.460.10">
    <property type="entry name" value="Topoisomerase I, domain 2"/>
    <property type="match status" value="1"/>
</dbReference>
<dbReference type="WBParaSite" id="ASIM_0000290101-mRNA-1">
    <property type="protein sequence ID" value="ASIM_0000290101-mRNA-1"/>
    <property type="gene ID" value="ASIM_0000290101"/>
</dbReference>
<sequence length="79" mass="8790">MMEKHGIGTDASIPVHINTICQRNYVTVASGRRLIPTKLGIALVHGYWKVDPELVLPTMRSEVEAQLNLIAKGQADFFE</sequence>
<comment type="function">
    <text evidence="2">Introduces a single-strand break via transesterification at a target site in duplex DNA. Releases the supercoiling and torsional tension of DNA introduced during the DNA replication and transcription by transiently cleaving and rejoining one strand of the DNA duplex. The scissile phosphodiester is attacked by the catalytic tyrosine of the enzyme, resulting in the formation of a DNA-(5'-phosphotyrosyl)-enzyme intermediate and the expulsion of a 3'-OH DNA strand.</text>
</comment>
<dbReference type="InterPro" id="IPR000380">
    <property type="entry name" value="Topo_IA"/>
</dbReference>
<feature type="domain" description="Topo IA-type catalytic" evidence="3">
    <location>
        <begin position="1"/>
        <end position="79"/>
    </location>
</feature>
<evidence type="ECO:0000313" key="4">
    <source>
        <dbReference type="EMBL" id="VDK20535.1"/>
    </source>
</evidence>
<dbReference type="InterPro" id="IPR013824">
    <property type="entry name" value="Topo_IA_cen_sub1"/>
</dbReference>
<protein>
    <recommendedName>
        <fullName evidence="2">DNA topoisomerase</fullName>
        <ecNumber evidence="2">5.6.2.1</ecNumber>
    </recommendedName>
</protein>
<dbReference type="Pfam" id="PF01131">
    <property type="entry name" value="Topoisom_bac"/>
    <property type="match status" value="1"/>
</dbReference>
<keyword evidence="5" id="KW-1185">Reference proteome</keyword>
<evidence type="ECO:0000313" key="6">
    <source>
        <dbReference type="WBParaSite" id="ASIM_0000290101-mRNA-1"/>
    </source>
</evidence>
<name>A0A0M3J5R9_ANISI</name>
<keyword evidence="1 2" id="KW-0413">Isomerase</keyword>
<reference evidence="4 5" key="2">
    <citation type="submission" date="2018-11" db="EMBL/GenBank/DDBJ databases">
        <authorList>
            <consortium name="Pathogen Informatics"/>
        </authorList>
    </citation>
    <scope>NUCLEOTIDE SEQUENCE [LARGE SCALE GENOMIC DNA]</scope>
</reference>
<evidence type="ECO:0000256" key="2">
    <source>
        <dbReference type="RuleBase" id="RU362092"/>
    </source>
</evidence>